<protein>
    <submittedName>
        <fullName evidence="1">Transporter</fullName>
    </submittedName>
</protein>
<accession>A0A5R9DRT8</accession>
<reference evidence="1 2" key="1">
    <citation type="submission" date="2019-05" db="EMBL/GenBank/DDBJ databases">
        <title>Streptomyces marianii sp. nov., a novel marine actinomycete from southern coast of India.</title>
        <authorList>
            <person name="Iniyan A.M."/>
            <person name="Wink J."/>
            <person name="Ramprasad E."/>
            <person name="Ramana C.V."/>
            <person name="Bunk B."/>
            <person name="Sproer C."/>
            <person name="Joseph F.-J.R.S."/>
            <person name="Vincent S.G.P."/>
        </authorList>
    </citation>
    <scope>NUCLEOTIDE SEQUENCE [LARGE SCALE GENOMIC DNA]</scope>
    <source>
        <strain evidence="1 2">ICN19</strain>
    </source>
</reference>
<dbReference type="Proteomes" id="UP000305921">
    <property type="component" value="Unassembled WGS sequence"/>
</dbReference>
<sequence length="82" mass="9043">MNPTERIRALAVRLESQGRPLRYEELPRLLDGTVEPSVVDLACIADEAGVTVELLLGTRPRRPVLDYCDLWPLSVQGEGASV</sequence>
<comment type="caution">
    <text evidence="1">The sequence shown here is derived from an EMBL/GenBank/DDBJ whole genome shotgun (WGS) entry which is preliminary data.</text>
</comment>
<dbReference type="OrthoDB" id="4301811at2"/>
<name>A0A5R9DRT8_9ACTN</name>
<dbReference type="AlphaFoldDB" id="A0A5R9DRT8"/>
<dbReference type="RefSeq" id="WP_138058021.1">
    <property type="nucleotide sequence ID" value="NZ_VAWE01000002.1"/>
</dbReference>
<gene>
    <name evidence="1" type="ORF">FEF34_38060</name>
</gene>
<evidence type="ECO:0000313" key="2">
    <source>
        <dbReference type="Proteomes" id="UP000305921"/>
    </source>
</evidence>
<organism evidence="1 2">
    <name type="scientific">Streptomyces marianii</name>
    <dbReference type="NCBI Taxonomy" id="1817406"/>
    <lineage>
        <taxon>Bacteria</taxon>
        <taxon>Bacillati</taxon>
        <taxon>Actinomycetota</taxon>
        <taxon>Actinomycetes</taxon>
        <taxon>Kitasatosporales</taxon>
        <taxon>Streptomycetaceae</taxon>
        <taxon>Streptomyces</taxon>
    </lineage>
</organism>
<evidence type="ECO:0000313" key="1">
    <source>
        <dbReference type="EMBL" id="TLQ39209.1"/>
    </source>
</evidence>
<dbReference type="EMBL" id="VAWE01000002">
    <property type="protein sequence ID" value="TLQ39209.1"/>
    <property type="molecule type" value="Genomic_DNA"/>
</dbReference>
<keyword evidence="2" id="KW-1185">Reference proteome</keyword>
<proteinExistence type="predicted"/>